<dbReference type="Proteomes" id="UP000031258">
    <property type="component" value="Unassembled WGS sequence"/>
</dbReference>
<comment type="caution">
    <text evidence="2">The sequence shown here is derived from an EMBL/GenBank/DDBJ whole genome shotgun (WGS) entry which is preliminary data.</text>
</comment>
<dbReference type="Gene3D" id="3.30.70.2970">
    <property type="entry name" value="Protein of unknown function (DUF541), domain 2"/>
    <property type="match status" value="1"/>
</dbReference>
<proteinExistence type="predicted"/>
<dbReference type="InterPro" id="IPR016907">
    <property type="entry name" value="UCP029033"/>
</dbReference>
<dbReference type="InterPro" id="IPR052022">
    <property type="entry name" value="26kDa_periplasmic_antigen"/>
</dbReference>
<protein>
    <recommendedName>
        <fullName evidence="4">SIMPL domain-containing protein</fullName>
    </recommendedName>
</protein>
<feature type="signal peptide" evidence="1">
    <location>
        <begin position="1"/>
        <end position="20"/>
    </location>
</feature>
<reference evidence="2 3" key="1">
    <citation type="submission" date="2014-11" db="EMBL/GenBank/DDBJ databases">
        <title>A Rickettsiales Symbiont of Amoebae With Ancient Features.</title>
        <authorList>
            <person name="Schulz F."/>
            <person name="Martijn J."/>
            <person name="Wascher F."/>
            <person name="Kostanjsek R."/>
            <person name="Ettema T.J."/>
            <person name="Horn M."/>
        </authorList>
    </citation>
    <scope>NUCLEOTIDE SEQUENCE [LARGE SCALE GENOMIC DNA]</scope>
    <source>
        <strain evidence="2 3">UWC36</strain>
    </source>
</reference>
<dbReference type="AlphaFoldDB" id="A0A0C1MSJ8"/>
<dbReference type="GO" id="GO:0006974">
    <property type="term" value="P:DNA damage response"/>
    <property type="evidence" value="ECO:0007669"/>
    <property type="project" value="TreeGrafter"/>
</dbReference>
<name>A0A0C1MSJ8_9RICK</name>
<dbReference type="InterPro" id="IPR007497">
    <property type="entry name" value="SIMPL/DUF541"/>
</dbReference>
<dbReference type="PANTHER" id="PTHR34387">
    <property type="entry name" value="SLR1258 PROTEIN"/>
    <property type="match status" value="1"/>
</dbReference>
<evidence type="ECO:0000313" key="2">
    <source>
        <dbReference type="EMBL" id="KIE05012.1"/>
    </source>
</evidence>
<gene>
    <name evidence="2" type="ORF">NF27_EY01080</name>
</gene>
<organism evidence="2 3">
    <name type="scientific">Candidatus Jidaibacter acanthamoebae</name>
    <dbReference type="NCBI Taxonomy" id="86105"/>
    <lineage>
        <taxon>Bacteria</taxon>
        <taxon>Pseudomonadati</taxon>
        <taxon>Pseudomonadota</taxon>
        <taxon>Alphaproteobacteria</taxon>
        <taxon>Rickettsiales</taxon>
        <taxon>Candidatus Midichloriaceae</taxon>
        <taxon>Candidatus Jidaibacter</taxon>
    </lineage>
</organism>
<keyword evidence="3" id="KW-1185">Reference proteome</keyword>
<accession>A0A0C1MSJ8</accession>
<evidence type="ECO:0000256" key="1">
    <source>
        <dbReference type="SAM" id="SignalP"/>
    </source>
</evidence>
<feature type="chain" id="PRO_5002135599" description="SIMPL domain-containing protein" evidence="1">
    <location>
        <begin position="21"/>
        <end position="249"/>
    </location>
</feature>
<dbReference type="STRING" id="86105.NF27_EY01080"/>
<dbReference type="EMBL" id="JSWE01000124">
    <property type="protein sequence ID" value="KIE05012.1"/>
    <property type="molecule type" value="Genomic_DNA"/>
</dbReference>
<evidence type="ECO:0000313" key="3">
    <source>
        <dbReference type="Proteomes" id="UP000031258"/>
    </source>
</evidence>
<sequence>MKLGSTLLALSIFLGSTGSAAIMAKSFSNVKMLDRTVQVKGLAEKKVKADSSVWVIPINTANENLISAQSKINDDINKIKSFLKKYNLSEDEVAIQSIRVSDKLAQRYYDQNNKAPRYFMESEVVVKSKKIDEVIKASQNIGEIIAQNITVAYDEYKYNGPKFFFTKLNEIKPGMLADATKEARKAAEEFAVNSGSRIGKIKRASQGVFSISARETIIAQDNMSYGTNDAYFADKLVRVLTSVEYYLED</sequence>
<dbReference type="RefSeq" id="WP_039457071.1">
    <property type="nucleotide sequence ID" value="NZ_JSWE01000124.1"/>
</dbReference>
<dbReference type="PATRIC" id="fig|86105.3.peg.1176"/>
<dbReference type="OrthoDB" id="9806540at2"/>
<evidence type="ECO:0008006" key="4">
    <source>
        <dbReference type="Google" id="ProtNLM"/>
    </source>
</evidence>
<dbReference type="Pfam" id="PF04402">
    <property type="entry name" value="SIMPL"/>
    <property type="match status" value="1"/>
</dbReference>
<keyword evidence="1" id="KW-0732">Signal</keyword>
<dbReference type="PANTHER" id="PTHR34387:SF2">
    <property type="entry name" value="SLR1258 PROTEIN"/>
    <property type="match status" value="1"/>
</dbReference>
<dbReference type="PIRSF" id="PIRSF029033">
    <property type="entry name" value="UCP029033"/>
    <property type="match status" value="1"/>
</dbReference>